<comment type="similarity">
    <text evidence="2 8">Belongs to the cation diffusion facilitator (CDF) transporter (TC 2.A.4) family. SLC30A subfamily.</text>
</comment>
<dbReference type="Proteomes" id="UP000053841">
    <property type="component" value="Unassembled WGS sequence"/>
</dbReference>
<evidence type="ECO:0000256" key="4">
    <source>
        <dbReference type="ARBA" id="ARBA00022692"/>
    </source>
</evidence>
<dbReference type="AlphaFoldDB" id="W6YDR2"/>
<feature type="region of interest" description="Disordered" evidence="9">
    <location>
        <begin position="814"/>
        <end position="883"/>
    </location>
</feature>
<feature type="transmembrane region" description="Helical" evidence="10">
    <location>
        <begin position="745"/>
        <end position="763"/>
    </location>
</feature>
<dbReference type="KEGG" id="bze:COCCADRAFT_89947"/>
<dbReference type="GO" id="GO:0005789">
    <property type="term" value="C:endoplasmic reticulum membrane"/>
    <property type="evidence" value="ECO:0007669"/>
    <property type="project" value="UniProtKB-SubCell"/>
</dbReference>
<gene>
    <name evidence="12" type="ORF">COCCADRAFT_89947</name>
</gene>
<feature type="transmembrane region" description="Helical" evidence="10">
    <location>
        <begin position="559"/>
        <end position="578"/>
    </location>
</feature>
<evidence type="ECO:0000256" key="5">
    <source>
        <dbReference type="ARBA" id="ARBA00022989"/>
    </source>
</evidence>
<dbReference type="SUPFAM" id="SSF161111">
    <property type="entry name" value="Cation efflux protein transmembrane domain-like"/>
    <property type="match status" value="1"/>
</dbReference>
<dbReference type="InterPro" id="IPR045316">
    <property type="entry name" value="Msc2-like"/>
</dbReference>
<evidence type="ECO:0000256" key="10">
    <source>
        <dbReference type="SAM" id="Phobius"/>
    </source>
</evidence>
<evidence type="ECO:0000256" key="9">
    <source>
        <dbReference type="SAM" id="MobiDB-lite"/>
    </source>
</evidence>
<feature type="domain" description="Cation efflux protein transmembrane" evidence="11">
    <location>
        <begin position="561"/>
        <end position="771"/>
    </location>
</feature>
<feature type="compositionally biased region" description="Low complexity" evidence="9">
    <location>
        <begin position="20"/>
        <end position="33"/>
    </location>
</feature>
<sequence>MASTYALPVTPRSHTHSHGRSSSQYTPESSSYTASPINGVSPVRKHGHRHNRSEVNTNGQLYGAVRSQYAEYNGHSHAHDHTHEHKHAHARSASNDSTYTLKPFLNPAMGRSSNRPRGDSDLGRPQSKTPLARYDFSSVSPIHETPPHAPLPSTSSSWLQLPEALTALLIPLPYLLAALAYPNNTQSSLKPPSSLSEAMAESVPAIESTKTLPGAPLLHALTLSSATLLLVGVAAKVSSTLQQLDRRKEDKITPKVTNAPKRIASNAVSVLLPFYASLQIGGAKTAIILLIAVAAGIGVLDQKPGNHTLWDDARRTLRTRKMTCGALFLAMLADVMTSESTSNLLVGYTALLGSLFWVPPPLPTAAWSLMTNPQNQDSFTSQRPLRASLPKPSSPLINTSENQLLTLAAGLILLAITIVYSFIVPSGTFSLSQHTVGFSALSIASATALVYFSLPASLRSQNQVGLRLSAILVFAFSFLEHGGNLNIAFPFVSAILIAAAAFDTRSPVPHSHDHAHDHGHKHDHHLHGNHSRISAFLIARSTPGSIIHSILIERDSRRIAYFGVLNLGFMMVQFFYGFVSGSLGLLTDSIHMLFDCAGLAVGLAAAVMSKWRPNARFPYGYGKIDTLSGFANGVFLLLVSVEIIFDAFERLWEGHELQRLNELLIVSILGFLVNIVGLTAFGHAHHGHGHDHGHDHGQDHGHGHSHDNENMQGIFLHILADALGSVAVIISTLLTKYYGWSGWDPIASCIIAVLIFLSAIPLVKSSGARLMLSLPSDVEYGIRNALGELGTLRGVVGYAVPKFWLEDEGAAHGEAHAKEHACDEHKHEDEPHDHHEHDHANSHSHDHNHDHHGHDHSHDHGHSHSHSHSHDHRDHDHDHDHAPKQRRILGVIHVIASRVADLEDVRERSYQFLKDRGMDVVIHVEKEGESRCWCGGGNDYKQS</sequence>
<keyword evidence="5 10" id="KW-1133">Transmembrane helix</keyword>
<dbReference type="PANTHER" id="PTHR45755">
    <property type="match status" value="1"/>
</dbReference>
<dbReference type="InterPro" id="IPR027469">
    <property type="entry name" value="Cation_efflux_TMD_sf"/>
</dbReference>
<dbReference type="GO" id="GO:1904257">
    <property type="term" value="P:zinc ion import into Golgi lumen"/>
    <property type="evidence" value="ECO:0007669"/>
    <property type="project" value="TreeGrafter"/>
</dbReference>
<feature type="region of interest" description="Disordered" evidence="9">
    <location>
        <begin position="75"/>
        <end position="131"/>
    </location>
</feature>
<dbReference type="GO" id="GO:0005385">
    <property type="term" value="F:zinc ion transmembrane transporter activity"/>
    <property type="evidence" value="ECO:0007669"/>
    <property type="project" value="UniProtKB-UniRule"/>
</dbReference>
<dbReference type="Gene3D" id="1.20.1510.10">
    <property type="entry name" value="Cation efflux protein transmembrane domain"/>
    <property type="match status" value="1"/>
</dbReference>
<feature type="transmembrane region" description="Helical" evidence="10">
    <location>
        <begin position="629"/>
        <end position="648"/>
    </location>
</feature>
<feature type="transmembrane region" description="Helical" evidence="10">
    <location>
        <begin position="663"/>
        <end position="681"/>
    </location>
</feature>
<keyword evidence="13" id="KW-1185">Reference proteome</keyword>
<dbReference type="GO" id="GO:0031410">
    <property type="term" value="C:cytoplasmic vesicle"/>
    <property type="evidence" value="ECO:0007669"/>
    <property type="project" value="TreeGrafter"/>
</dbReference>
<dbReference type="RefSeq" id="XP_007709952.1">
    <property type="nucleotide sequence ID" value="XM_007711762.1"/>
</dbReference>
<reference evidence="12 13" key="1">
    <citation type="journal article" date="2013" name="PLoS Genet.">
        <title>Comparative genome structure, secondary metabolite, and effector coding capacity across Cochliobolus pathogens.</title>
        <authorList>
            <person name="Condon B.J."/>
            <person name="Leng Y."/>
            <person name="Wu D."/>
            <person name="Bushley K.E."/>
            <person name="Ohm R.A."/>
            <person name="Otillar R."/>
            <person name="Martin J."/>
            <person name="Schackwitz W."/>
            <person name="Grimwood J."/>
            <person name="MohdZainudin N."/>
            <person name="Xue C."/>
            <person name="Wang R."/>
            <person name="Manning V.A."/>
            <person name="Dhillon B."/>
            <person name="Tu Z.J."/>
            <person name="Steffenson B.J."/>
            <person name="Salamov A."/>
            <person name="Sun H."/>
            <person name="Lowry S."/>
            <person name="LaButti K."/>
            <person name="Han J."/>
            <person name="Copeland A."/>
            <person name="Lindquist E."/>
            <person name="Barry K."/>
            <person name="Schmutz J."/>
            <person name="Baker S.E."/>
            <person name="Ciuffetti L.M."/>
            <person name="Grigoriev I.V."/>
            <person name="Zhong S."/>
            <person name="Turgeon B.G."/>
        </authorList>
    </citation>
    <scope>NUCLEOTIDE SEQUENCE [LARGE SCALE GENOMIC DNA]</scope>
    <source>
        <strain evidence="12 13">26-R-13</strain>
    </source>
</reference>
<dbReference type="eggNOG" id="KOG1484">
    <property type="taxonomic scope" value="Eukaryota"/>
</dbReference>
<keyword evidence="6 8" id="KW-0406">Ion transport</keyword>
<dbReference type="GO" id="GO:0005794">
    <property type="term" value="C:Golgi apparatus"/>
    <property type="evidence" value="ECO:0007669"/>
    <property type="project" value="TreeGrafter"/>
</dbReference>
<keyword evidence="4 10" id="KW-0812">Transmembrane</keyword>
<keyword evidence="7 10" id="KW-0472">Membrane</keyword>
<feature type="transmembrane region" description="Helical" evidence="10">
    <location>
        <begin position="282"/>
        <end position="300"/>
    </location>
</feature>
<dbReference type="OrthoDB" id="78669at2759"/>
<evidence type="ECO:0000256" key="2">
    <source>
        <dbReference type="ARBA" id="ARBA00008873"/>
    </source>
</evidence>
<dbReference type="GeneID" id="19152877"/>
<evidence type="ECO:0000256" key="1">
    <source>
        <dbReference type="ARBA" id="ARBA00004141"/>
    </source>
</evidence>
<dbReference type="GO" id="GO:0006882">
    <property type="term" value="P:intracellular zinc ion homeostasis"/>
    <property type="evidence" value="ECO:0007669"/>
    <property type="project" value="InterPro"/>
</dbReference>
<dbReference type="InterPro" id="IPR002524">
    <property type="entry name" value="Cation_efflux"/>
</dbReference>
<proteinExistence type="inferred from homology"/>
<evidence type="ECO:0000256" key="7">
    <source>
        <dbReference type="ARBA" id="ARBA00023136"/>
    </source>
</evidence>
<feature type="transmembrane region" description="Helical" evidence="10">
    <location>
        <begin position="485"/>
        <end position="502"/>
    </location>
</feature>
<evidence type="ECO:0000256" key="8">
    <source>
        <dbReference type="RuleBase" id="RU369017"/>
    </source>
</evidence>
<dbReference type="PANTHER" id="PTHR45755:SF4">
    <property type="entry name" value="ZINC TRANSPORTER 7"/>
    <property type="match status" value="1"/>
</dbReference>
<evidence type="ECO:0000313" key="12">
    <source>
        <dbReference type="EMBL" id="EUC35793.1"/>
    </source>
</evidence>
<dbReference type="FunFam" id="1.20.1510.10:FF:000014">
    <property type="entry name" value="Cation efflux protein/ zinc transporter"/>
    <property type="match status" value="1"/>
</dbReference>
<accession>W6YDR2</accession>
<dbReference type="InterPro" id="IPR058533">
    <property type="entry name" value="Cation_efflux_TM"/>
</dbReference>
<feature type="compositionally biased region" description="Basic and acidic residues" evidence="9">
    <location>
        <begin position="814"/>
        <end position="862"/>
    </location>
</feature>
<feature type="transmembrane region" description="Helical" evidence="10">
    <location>
        <begin position="590"/>
        <end position="608"/>
    </location>
</feature>
<dbReference type="NCBIfam" id="TIGR01297">
    <property type="entry name" value="CDF"/>
    <property type="match status" value="1"/>
</dbReference>
<evidence type="ECO:0000313" key="13">
    <source>
        <dbReference type="Proteomes" id="UP000053841"/>
    </source>
</evidence>
<name>W6YDR2_COCC2</name>
<feature type="transmembrane region" description="Helical" evidence="10">
    <location>
        <begin position="404"/>
        <end position="423"/>
    </location>
</feature>
<comment type="function">
    <text evidence="8">Functions as a zinc transporter.</text>
</comment>
<feature type="region of interest" description="Disordered" evidence="9">
    <location>
        <begin position="1"/>
        <end position="60"/>
    </location>
</feature>
<organism evidence="12 13">
    <name type="scientific">Cochliobolus carbonum (strain 26-R-13)</name>
    <name type="common">Maize leaf spot fungus</name>
    <name type="synonym">Bipolaris zeicola</name>
    <dbReference type="NCBI Taxonomy" id="930089"/>
    <lineage>
        <taxon>Eukaryota</taxon>
        <taxon>Fungi</taxon>
        <taxon>Dikarya</taxon>
        <taxon>Ascomycota</taxon>
        <taxon>Pezizomycotina</taxon>
        <taxon>Dothideomycetes</taxon>
        <taxon>Pleosporomycetidae</taxon>
        <taxon>Pleosporales</taxon>
        <taxon>Pleosporineae</taxon>
        <taxon>Pleosporaceae</taxon>
        <taxon>Bipolaris</taxon>
    </lineage>
</organism>
<feature type="transmembrane region" description="Helical" evidence="10">
    <location>
        <begin position="714"/>
        <end position="739"/>
    </location>
</feature>
<protein>
    <recommendedName>
        <fullName evidence="8">Zinc transporter</fullName>
    </recommendedName>
</protein>
<dbReference type="HOGENOM" id="CLU_013389_0_0_1"/>
<feature type="transmembrane region" description="Helical" evidence="10">
    <location>
        <begin position="435"/>
        <end position="452"/>
    </location>
</feature>
<keyword evidence="8" id="KW-0256">Endoplasmic reticulum</keyword>
<keyword evidence="3 8" id="KW-0813">Transport</keyword>
<dbReference type="Pfam" id="PF01545">
    <property type="entry name" value="Cation_efflux"/>
    <property type="match status" value="1"/>
</dbReference>
<dbReference type="EMBL" id="KI964570">
    <property type="protein sequence ID" value="EUC35793.1"/>
    <property type="molecule type" value="Genomic_DNA"/>
</dbReference>
<feature type="compositionally biased region" description="Basic and acidic residues" evidence="9">
    <location>
        <begin position="871"/>
        <end position="883"/>
    </location>
</feature>
<dbReference type="STRING" id="930089.W6YDR2"/>
<evidence type="ECO:0000259" key="11">
    <source>
        <dbReference type="Pfam" id="PF01545"/>
    </source>
</evidence>
<evidence type="ECO:0000256" key="6">
    <source>
        <dbReference type="ARBA" id="ARBA00023065"/>
    </source>
</evidence>
<comment type="subcellular location">
    <subcellularLocation>
        <location evidence="8">Endoplasmic reticulum membrane</location>
        <topology evidence="8">Multi-pass membrane protein</topology>
    </subcellularLocation>
    <subcellularLocation>
        <location evidence="1">Membrane</location>
        <topology evidence="1">Multi-pass membrane protein</topology>
    </subcellularLocation>
</comment>
<evidence type="ECO:0000256" key="3">
    <source>
        <dbReference type="ARBA" id="ARBA00022448"/>
    </source>
</evidence>